<dbReference type="AlphaFoldDB" id="A0A417XSP0"/>
<evidence type="ECO:0000256" key="1">
    <source>
        <dbReference type="SAM" id="MobiDB-lite"/>
    </source>
</evidence>
<dbReference type="EMBL" id="QXGH01000049">
    <property type="protein sequence ID" value="RHW23363.1"/>
    <property type="molecule type" value="Genomic_DNA"/>
</dbReference>
<evidence type="ECO:0000313" key="2">
    <source>
        <dbReference type="EMBL" id="RHW23363.1"/>
    </source>
</evidence>
<feature type="region of interest" description="Disordered" evidence="1">
    <location>
        <begin position="651"/>
        <end position="674"/>
    </location>
</feature>
<name>A0A417XSP0_9ACTN</name>
<comment type="caution">
    <text evidence="2">The sequence shown here is derived from an EMBL/GenBank/DDBJ whole genome shotgun (WGS) entry which is preliminary data.</text>
</comment>
<keyword evidence="3" id="KW-1185">Reference proteome</keyword>
<proteinExistence type="predicted"/>
<dbReference type="RefSeq" id="WP_118928994.1">
    <property type="nucleotide sequence ID" value="NZ_QXGH01000049.1"/>
</dbReference>
<dbReference type="OrthoDB" id="9027184at2"/>
<dbReference type="Proteomes" id="UP000283644">
    <property type="component" value="Unassembled WGS sequence"/>
</dbReference>
<gene>
    <name evidence="2" type="ORF">D0Z08_30195</name>
</gene>
<protein>
    <submittedName>
        <fullName evidence="2">Uncharacterized protein</fullName>
    </submittedName>
</protein>
<reference evidence="2 3" key="1">
    <citation type="submission" date="2018-09" db="EMBL/GenBank/DDBJ databases">
        <title>Genome sequencing of Nocardioides immobilis CCTCC AB 2017083 for comparison to Nocardioides silvaticus.</title>
        <authorList>
            <person name="Li C."/>
            <person name="Wang G."/>
        </authorList>
    </citation>
    <scope>NUCLEOTIDE SEQUENCE [LARGE SCALE GENOMIC DNA]</scope>
    <source>
        <strain evidence="2 3">CCTCC AB 2017083</strain>
    </source>
</reference>
<accession>A0A417XSP0</accession>
<sequence length="895" mass="94267">MTRTPEEVVGALAAVAGLAPFDETSTWQDALFDGEALRLPDEPDRVLLAALAEEYAQLDEHAATVVDRAHQDWLERILGIPRLPVVPDRVVAHATIDPKVAPAVLPVGTLLRGGKDLAKRERRYATLDVLTAHGAALAGLRSLVPGGNPAGRPGAAASAPEFPLEPRLGPNAPHTLRIWSPALVFSGGTMGVDISFKDASGVAALTGVMWRCSLPDGSPGDPTVGIVSGDTVSLALKEKCGAPDGEVAWIEAVVPAHVDVPETLSFTGVDIAVTSRSEVVPQAGFYNDGAVDVSKEFQPFGAVAKRGDAFYLRCDEAFGKAVDEVTVTVSVMAEEGAPLFLSVGGSGVPTYVYNEVSQQIVQLKKLLGLSSQNVLDKLDLIDGYLGDRGDAQVVWQRRVKGGWQGVGDPSSAFTGVQATIADDIASEPVSISGQPGHYLRAFLSKGDFGWTDYQEKVAAFATKAVAGTTPKPTMPVPPVPPIASAITVRYTTLPVAATRVESVSGWRRAEQPPTGSFHPFRRAVDDSGATGMVALGLELPDRALGSTVSVWFDIDSASPCGVADDVPARWESWTGTAWQPLPVADGSRGLRESGLVRFVAPQGWPSGCAGVDAVSGRWIRLVTEAPGMLGVIRGVTTDAVVASFVSAEADPETDPSHDALLPPGTIKGTVSPVPGVKKVTNLSSVRGRGPEDDRGYRRRASALARHRGRAVAAWDYEQHVALGFPEIAAVRCLPHTRSDGTRRAGSVGVLVLPDRPDEPTPRPSVSLTGRITDLLRPLMPVGADVAVVCPLYAPVSVVATITLNRGVAALIGLETITTRLDALLHPVTPGPARWGVTLYASSLVAAMERMEVVEVVTSFELRNEAGDAVEVVEVDPCRGLYCSSGAHTLTVEEQL</sequence>
<organism evidence="2 3">
    <name type="scientific">Nocardioides immobilis</name>
    <dbReference type="NCBI Taxonomy" id="2049295"/>
    <lineage>
        <taxon>Bacteria</taxon>
        <taxon>Bacillati</taxon>
        <taxon>Actinomycetota</taxon>
        <taxon>Actinomycetes</taxon>
        <taxon>Propionibacteriales</taxon>
        <taxon>Nocardioidaceae</taxon>
        <taxon>Nocardioides</taxon>
    </lineage>
</organism>
<evidence type="ECO:0000313" key="3">
    <source>
        <dbReference type="Proteomes" id="UP000283644"/>
    </source>
</evidence>